<evidence type="ECO:0000313" key="1">
    <source>
        <dbReference type="EMBL" id="KIT17212.1"/>
    </source>
</evidence>
<comment type="caution">
    <text evidence="1">The sequence shown here is derived from an EMBL/GenBank/DDBJ whole genome shotgun (WGS) entry which is preliminary data.</text>
</comment>
<dbReference type="Pfam" id="PF13444">
    <property type="entry name" value="Acetyltransf_5"/>
    <property type="match status" value="1"/>
</dbReference>
<dbReference type="SUPFAM" id="SSF55729">
    <property type="entry name" value="Acyl-CoA N-acyltransferases (Nat)"/>
    <property type="match status" value="1"/>
</dbReference>
<protein>
    <submittedName>
        <fullName evidence="1">Uncharacterized protein</fullName>
    </submittedName>
</protein>
<dbReference type="PATRIC" id="fig|935700.4.peg.985"/>
<dbReference type="OrthoDB" id="9787072at2"/>
<dbReference type="Proteomes" id="UP000032232">
    <property type="component" value="Unassembled WGS sequence"/>
</dbReference>
<dbReference type="InterPro" id="IPR016181">
    <property type="entry name" value="Acyl_CoA_acyltransferase"/>
</dbReference>
<proteinExistence type="predicted"/>
<evidence type="ECO:0000313" key="2">
    <source>
        <dbReference type="Proteomes" id="UP000032232"/>
    </source>
</evidence>
<dbReference type="EMBL" id="JYFE01000020">
    <property type="protein sequence ID" value="KIT17212.1"/>
    <property type="molecule type" value="Genomic_DNA"/>
</dbReference>
<organism evidence="1 2">
    <name type="scientific">Jannaschia aquimarina</name>
    <dbReference type="NCBI Taxonomy" id="935700"/>
    <lineage>
        <taxon>Bacteria</taxon>
        <taxon>Pseudomonadati</taxon>
        <taxon>Pseudomonadota</taxon>
        <taxon>Alphaproteobacteria</taxon>
        <taxon>Rhodobacterales</taxon>
        <taxon>Roseobacteraceae</taxon>
        <taxon>Jannaschia</taxon>
    </lineage>
</organism>
<reference evidence="1 2" key="1">
    <citation type="submission" date="2015-02" db="EMBL/GenBank/DDBJ databases">
        <title>Genome Sequence of Jannaschia aquimarina DSM28248, a member of the Roseobacter clade.</title>
        <authorList>
            <person name="Voget S."/>
            <person name="Daniel R."/>
        </authorList>
    </citation>
    <scope>NUCLEOTIDE SEQUENCE [LARGE SCALE GENOMIC DNA]</scope>
    <source>
        <strain evidence="1 2">GSW-M26</strain>
    </source>
</reference>
<keyword evidence="2" id="KW-1185">Reference proteome</keyword>
<sequence length="225" mass="24083">MHEDWNIGGWRVRLRPDSAELAPAYAFRAARFRSGAEDRDAFDAAALHLTVEGAAGLAAYARLFPQDGAEMARGYSAQAYDVTPLVARYRRAVEVGRVCLDDGAPDLPRLLLAVLARLVDRWEAELLWGCASFPGRVPPALGRLADRAAPWGPGRRAGVENADLPAAGAGAIPPMLRLYLAFGASVSGHAVVDRDLGTTHVLAMLPVREIPVARARLLRGMLAAA</sequence>
<accession>A0A0D1CR09</accession>
<dbReference type="AlphaFoldDB" id="A0A0D1CR09"/>
<name>A0A0D1CR09_9RHOB</name>
<dbReference type="STRING" id="935700.jaqu_09430"/>
<dbReference type="Gene3D" id="3.40.630.30">
    <property type="match status" value="1"/>
</dbReference>
<dbReference type="RefSeq" id="WP_043917788.1">
    <property type="nucleotide sequence ID" value="NZ_FZPF01000007.1"/>
</dbReference>
<gene>
    <name evidence="1" type="ORF">jaqu_09430</name>
</gene>